<dbReference type="InterPro" id="IPR001810">
    <property type="entry name" value="F-box_dom"/>
</dbReference>
<dbReference type="EMBL" id="JAEFBJ010000013">
    <property type="protein sequence ID" value="KAG7536641.1"/>
    <property type="molecule type" value="Genomic_DNA"/>
</dbReference>
<dbReference type="Pfam" id="PF08387">
    <property type="entry name" value="FBD"/>
    <property type="match status" value="2"/>
</dbReference>
<evidence type="ECO:0000313" key="3">
    <source>
        <dbReference type="Proteomes" id="UP000694251"/>
    </source>
</evidence>
<accession>A0A8T1XPP7</accession>
<dbReference type="OrthoDB" id="1001574at2759"/>
<dbReference type="InterPro" id="IPR006566">
    <property type="entry name" value="FBD"/>
</dbReference>
<dbReference type="Pfam" id="PF00646">
    <property type="entry name" value="F-box"/>
    <property type="match status" value="2"/>
</dbReference>
<dbReference type="PROSITE" id="PS50181">
    <property type="entry name" value="FBOX"/>
    <property type="match status" value="2"/>
</dbReference>
<dbReference type="SMART" id="SM00579">
    <property type="entry name" value="FBD"/>
    <property type="match status" value="2"/>
</dbReference>
<comment type="caution">
    <text evidence="2">The sequence shown here is derived from an EMBL/GenBank/DDBJ whole genome shotgun (WGS) entry which is preliminary data.</text>
</comment>
<dbReference type="SMART" id="SM00256">
    <property type="entry name" value="FBOX"/>
    <property type="match status" value="2"/>
</dbReference>
<organism evidence="2 3">
    <name type="scientific">Arabidopsis suecica</name>
    <name type="common">Swedish thale-cress</name>
    <name type="synonym">Cardaminopsis suecica</name>
    <dbReference type="NCBI Taxonomy" id="45249"/>
    <lineage>
        <taxon>Eukaryota</taxon>
        <taxon>Viridiplantae</taxon>
        <taxon>Streptophyta</taxon>
        <taxon>Embryophyta</taxon>
        <taxon>Tracheophyta</taxon>
        <taxon>Spermatophyta</taxon>
        <taxon>Magnoliopsida</taxon>
        <taxon>eudicotyledons</taxon>
        <taxon>Gunneridae</taxon>
        <taxon>Pentapetalae</taxon>
        <taxon>rosids</taxon>
        <taxon>malvids</taxon>
        <taxon>Brassicales</taxon>
        <taxon>Brassicaceae</taxon>
        <taxon>Camelineae</taxon>
        <taxon>Arabidopsis</taxon>
    </lineage>
</organism>
<reference evidence="2 3" key="1">
    <citation type="submission" date="2020-12" db="EMBL/GenBank/DDBJ databases">
        <title>Concerted genomic and epigenomic changes stabilize Arabidopsis allopolyploids.</title>
        <authorList>
            <person name="Chen Z."/>
        </authorList>
    </citation>
    <scope>NUCLEOTIDE SEQUENCE [LARGE SCALE GENOMIC DNA]</scope>
    <source>
        <strain evidence="2">As9502</strain>
        <tissue evidence="2">Leaf</tissue>
    </source>
</reference>
<dbReference type="InterPro" id="IPR055411">
    <property type="entry name" value="LRR_FXL15/At3g58940/PEG3-like"/>
</dbReference>
<dbReference type="InterPro" id="IPR050232">
    <property type="entry name" value="FBL13/AtMIF1-like"/>
</dbReference>
<name>A0A8T1XPP7_ARASU</name>
<feature type="domain" description="F-box" evidence="1">
    <location>
        <begin position="15"/>
        <end position="51"/>
    </location>
</feature>
<proteinExistence type="predicted"/>
<dbReference type="AlphaFoldDB" id="A0A8T1XPP7"/>
<dbReference type="PANTHER" id="PTHR31900">
    <property type="entry name" value="F-BOX/RNI SUPERFAMILY PROTEIN-RELATED"/>
    <property type="match status" value="1"/>
</dbReference>
<protein>
    <submittedName>
        <fullName evidence="2">F-box domain</fullName>
    </submittedName>
</protein>
<dbReference type="PANTHER" id="PTHR31900:SF34">
    <property type="entry name" value="EMB|CAB62440.1-RELATED"/>
    <property type="match status" value="1"/>
</dbReference>
<dbReference type="InterPro" id="IPR053781">
    <property type="entry name" value="F-box_AtFBL13-like"/>
</dbReference>
<dbReference type="Pfam" id="PF24758">
    <property type="entry name" value="LRR_At5g56370"/>
    <property type="match status" value="2"/>
</dbReference>
<sequence>MEQRESLRIRLVMGKDRISELPDALLLKILSFLPTNIVVATSVFSKQWRSLWKLVPNLEFDCEDYESEHYTFSEIVCKSFLSHKAPVLESFRLQFGSEKLNLVDIGLWVGIAFSRHLRELVLDFYPAELGTGTTFTFPSSLCTCNTLETLKLVLRILVDMPSPVVMKSLRTLHLEFVSYKDESSIRNLLSGCPGLEELRLYRGDDSDIEVFTIEVPSLQRLTVHDNNDGPEFWGYLINAPSLKYLLIEELRCPEFCLNAPELMEANIAHVTSITNDKFLGSFTSVKRLLLNLSPLKITYPTGSIFYQLESLEMYTREAKWWNLLTLMLENSPKLQVLKLTDHCLNFHKNGLVGGKWNEPKYVPECLLSHLETFLWKRFDWGREEEKEIATYILKNARRLKKATFSTNPVDSEELNKLKERRKPQNASGVPCVRTFWLWKSLAIGEDRSENSQPDVYCGESLKRQDVVREDKISELPEALILEILSLLPTKDVIATSVLSKQWLSIWKMVPKLKFVFDYKKLAENVTRSFLSHKAPVLESLRLLVRDGCCDLDVELWAGTAIARNVREFLFVAESSVVVTFPSSLFCCDTLETLTLVNSIYVDVPSLVSMKSLRNLQLYYVKYKDNESIGNLLSGCPNLEVLSVSIYCPQYETNFTIVAPSLKRLSICGHTREKNGDYVINTPSLEYLEIGKLNGFELCLIEKTPLLLEAKIRNVSKIVDKKLLGSLKSVKRLFLDLSPLQVKDLTGIFYQLVSLEMCTWEAEWWNLLTIMLDSSPKLKVLKLIGQSFFFSKDGVVGGKWNQPKNVPECLLSQLEKFVWTRYRWVSEEETEVATYILKNARLLKKATFSTNPIKSEELNKLEKRSKMLNELDGVVRASNSCHLGFEFDSS</sequence>
<evidence type="ECO:0000259" key="1">
    <source>
        <dbReference type="PROSITE" id="PS50181"/>
    </source>
</evidence>
<dbReference type="CDD" id="cd22160">
    <property type="entry name" value="F-box_AtFBL13-like"/>
    <property type="match status" value="2"/>
</dbReference>
<feature type="domain" description="F-box" evidence="1">
    <location>
        <begin position="469"/>
        <end position="521"/>
    </location>
</feature>
<gene>
    <name evidence="2" type="ORF">ISN44_As13g005760</name>
</gene>
<evidence type="ECO:0000313" key="2">
    <source>
        <dbReference type="EMBL" id="KAG7536641.1"/>
    </source>
</evidence>
<keyword evidence="3" id="KW-1185">Reference proteome</keyword>
<dbReference type="Proteomes" id="UP000694251">
    <property type="component" value="Chromosome 13"/>
</dbReference>